<gene>
    <name evidence="2" type="primary">marR</name>
    <name evidence="2" type="ORF">ROE7235_00516</name>
</gene>
<sequence length="157" mass="17158">MTTNNMATKNPTAPTSLGRELNFAAGAGNAVVARLLAPYDLSLAQWAVLQTLWRNGPLKLVEIARLTGNAAPATSRLVDRMVDAGLVTRSEVPQDRRTVTVAVAPRGEELRHLQDIYQQVNAVLMRDLTPEDADRLFNLLARVERAGRDWLDQTGAG</sequence>
<name>A0A3B0MMA4_9RHOB</name>
<keyword evidence="3" id="KW-1185">Reference proteome</keyword>
<dbReference type="Gene3D" id="1.10.10.10">
    <property type="entry name" value="Winged helix-like DNA-binding domain superfamily/Winged helix DNA-binding domain"/>
    <property type="match status" value="1"/>
</dbReference>
<dbReference type="InterPro" id="IPR036390">
    <property type="entry name" value="WH_DNA-bd_sf"/>
</dbReference>
<dbReference type="GO" id="GO:0006950">
    <property type="term" value="P:response to stress"/>
    <property type="evidence" value="ECO:0007669"/>
    <property type="project" value="TreeGrafter"/>
</dbReference>
<accession>A0A3B0MMA4</accession>
<reference evidence="3" key="1">
    <citation type="submission" date="2018-08" db="EMBL/GenBank/DDBJ databases">
        <authorList>
            <person name="Rodrigo-Torres L."/>
            <person name="Arahal R. D."/>
            <person name="Lucena T."/>
        </authorList>
    </citation>
    <scope>NUCLEOTIDE SEQUENCE [LARGE SCALE GENOMIC DNA]</scope>
    <source>
        <strain evidence="3">CECT 7235</strain>
    </source>
</reference>
<dbReference type="PROSITE" id="PS50995">
    <property type="entry name" value="HTH_MARR_2"/>
    <property type="match status" value="1"/>
</dbReference>
<dbReference type="PRINTS" id="PR00598">
    <property type="entry name" value="HTHMARR"/>
</dbReference>
<dbReference type="OrthoDB" id="9806864at2"/>
<dbReference type="Proteomes" id="UP000272908">
    <property type="component" value="Unassembled WGS sequence"/>
</dbReference>
<dbReference type="AlphaFoldDB" id="A0A3B0MMA4"/>
<dbReference type="GO" id="GO:0003700">
    <property type="term" value="F:DNA-binding transcription factor activity"/>
    <property type="evidence" value="ECO:0007669"/>
    <property type="project" value="InterPro"/>
</dbReference>
<evidence type="ECO:0000313" key="3">
    <source>
        <dbReference type="Proteomes" id="UP000272908"/>
    </source>
</evidence>
<dbReference type="EMBL" id="UIHC01000003">
    <property type="protein sequence ID" value="SUZ30789.1"/>
    <property type="molecule type" value="Genomic_DNA"/>
</dbReference>
<dbReference type="SMART" id="SM00347">
    <property type="entry name" value="HTH_MARR"/>
    <property type="match status" value="1"/>
</dbReference>
<dbReference type="InterPro" id="IPR000835">
    <property type="entry name" value="HTH_MarR-typ"/>
</dbReference>
<proteinExistence type="predicted"/>
<dbReference type="Pfam" id="PF01047">
    <property type="entry name" value="MarR"/>
    <property type="match status" value="1"/>
</dbReference>
<dbReference type="InterPro" id="IPR036388">
    <property type="entry name" value="WH-like_DNA-bd_sf"/>
</dbReference>
<dbReference type="PANTHER" id="PTHR33164:SF43">
    <property type="entry name" value="HTH-TYPE TRANSCRIPTIONAL REPRESSOR YETL"/>
    <property type="match status" value="1"/>
</dbReference>
<feature type="domain" description="HTH marR-type" evidence="1">
    <location>
        <begin position="14"/>
        <end position="145"/>
    </location>
</feature>
<dbReference type="InterPro" id="IPR039422">
    <property type="entry name" value="MarR/SlyA-like"/>
</dbReference>
<dbReference type="SUPFAM" id="SSF46785">
    <property type="entry name" value="Winged helix' DNA-binding domain"/>
    <property type="match status" value="1"/>
</dbReference>
<organism evidence="2 3">
    <name type="scientific">Roseinatronobacter ekhonensis</name>
    <dbReference type="NCBI Taxonomy" id="254356"/>
    <lineage>
        <taxon>Bacteria</taxon>
        <taxon>Pseudomonadati</taxon>
        <taxon>Pseudomonadota</taxon>
        <taxon>Alphaproteobacteria</taxon>
        <taxon>Rhodobacterales</taxon>
        <taxon>Paracoccaceae</taxon>
        <taxon>Roseinatronobacter</taxon>
    </lineage>
</organism>
<protein>
    <submittedName>
        <fullName evidence="2">Multiple antibiotic resistance protein MarR</fullName>
    </submittedName>
</protein>
<evidence type="ECO:0000313" key="2">
    <source>
        <dbReference type="EMBL" id="SUZ30789.1"/>
    </source>
</evidence>
<dbReference type="PANTHER" id="PTHR33164">
    <property type="entry name" value="TRANSCRIPTIONAL REGULATOR, MARR FAMILY"/>
    <property type="match status" value="1"/>
</dbReference>
<evidence type="ECO:0000259" key="1">
    <source>
        <dbReference type="PROSITE" id="PS50995"/>
    </source>
</evidence>